<dbReference type="EMBL" id="WJQU01000003">
    <property type="protein sequence ID" value="KAJ6638926.1"/>
    <property type="molecule type" value="Genomic_DNA"/>
</dbReference>
<dbReference type="SMART" id="SM00515">
    <property type="entry name" value="eIF5C"/>
    <property type="match status" value="1"/>
</dbReference>
<dbReference type="Pfam" id="PF02854">
    <property type="entry name" value="MIF4G"/>
    <property type="match status" value="1"/>
</dbReference>
<evidence type="ECO:0000256" key="2">
    <source>
        <dbReference type="ARBA" id="ARBA00022540"/>
    </source>
</evidence>
<keyword evidence="3" id="KW-0597">Phosphoprotein</keyword>
<comment type="similarity">
    <text evidence="1">Belongs to the eukaryotic initiation factor 4G family.</text>
</comment>
<feature type="region of interest" description="Disordered" evidence="6">
    <location>
        <begin position="53"/>
        <end position="90"/>
    </location>
</feature>
<dbReference type="InterPro" id="IPR003307">
    <property type="entry name" value="W2_domain"/>
</dbReference>
<name>A0A9Q0S057_9DIPT</name>
<evidence type="ECO:0000259" key="7">
    <source>
        <dbReference type="PROSITE" id="PS51363"/>
    </source>
</evidence>
<feature type="region of interest" description="Disordered" evidence="6">
    <location>
        <begin position="882"/>
        <end position="921"/>
    </location>
</feature>
<protein>
    <submittedName>
        <fullName evidence="9">Eukaryotic translation initiation factor 4 gamma 3</fullName>
    </submittedName>
</protein>
<dbReference type="Proteomes" id="UP001151699">
    <property type="component" value="Chromosome X"/>
</dbReference>
<evidence type="ECO:0000259" key="8">
    <source>
        <dbReference type="PROSITE" id="PS51366"/>
    </source>
</evidence>
<dbReference type="InterPro" id="IPR016024">
    <property type="entry name" value="ARM-type_fold"/>
</dbReference>
<dbReference type="PANTHER" id="PTHR23253">
    <property type="entry name" value="EUKARYOTIC TRANSLATION INITIATION FACTOR 4 GAMMA"/>
    <property type="match status" value="1"/>
</dbReference>
<feature type="domain" description="W2" evidence="7">
    <location>
        <begin position="1258"/>
        <end position="1419"/>
    </location>
</feature>
<keyword evidence="2 9" id="KW-0396">Initiation factor</keyword>
<dbReference type="SUPFAM" id="SSF48371">
    <property type="entry name" value="ARM repeat"/>
    <property type="match status" value="3"/>
</dbReference>
<feature type="compositionally biased region" description="Polar residues" evidence="6">
    <location>
        <begin position="559"/>
        <end position="575"/>
    </location>
</feature>
<evidence type="ECO:0000256" key="6">
    <source>
        <dbReference type="SAM" id="MobiDB-lite"/>
    </source>
</evidence>
<feature type="region of interest" description="Disordered" evidence="6">
    <location>
        <begin position="559"/>
        <end position="597"/>
    </location>
</feature>
<accession>A0A9Q0S057</accession>
<comment type="caution">
    <text evidence="9">The sequence shown here is derived from an EMBL/GenBank/DDBJ whole genome shotgun (WGS) entry which is preliminary data.</text>
</comment>
<dbReference type="CDD" id="cd11559">
    <property type="entry name" value="W2_eIF4G1_like"/>
    <property type="match status" value="1"/>
</dbReference>
<keyword evidence="10" id="KW-1185">Reference proteome</keyword>
<dbReference type="OrthoDB" id="514777at2759"/>
<dbReference type="InterPro" id="IPR003891">
    <property type="entry name" value="Initiation_fac_eIF4g_MI"/>
</dbReference>
<dbReference type="GO" id="GO:0006417">
    <property type="term" value="P:regulation of translation"/>
    <property type="evidence" value="ECO:0007669"/>
    <property type="project" value="UniProtKB-KW"/>
</dbReference>
<feature type="compositionally biased region" description="Low complexity" evidence="6">
    <location>
        <begin position="1000"/>
        <end position="1020"/>
    </location>
</feature>
<feature type="domain" description="MI" evidence="8">
    <location>
        <begin position="1065"/>
        <end position="1193"/>
    </location>
</feature>
<proteinExistence type="inferred from homology"/>
<feature type="non-terminal residue" evidence="9">
    <location>
        <position position="1"/>
    </location>
</feature>
<gene>
    <name evidence="9" type="primary">EIF4G3_0</name>
    <name evidence="9" type="ORF">Bhyg_11664</name>
</gene>
<evidence type="ECO:0000256" key="3">
    <source>
        <dbReference type="ARBA" id="ARBA00022553"/>
    </source>
</evidence>
<feature type="compositionally biased region" description="Polar residues" evidence="6">
    <location>
        <begin position="1028"/>
        <end position="1037"/>
    </location>
</feature>
<evidence type="ECO:0000313" key="9">
    <source>
        <dbReference type="EMBL" id="KAJ6638926.1"/>
    </source>
</evidence>
<dbReference type="FunFam" id="1.25.40.180:FF:000042">
    <property type="entry name" value="Eukaryotic translation initiation factor 4 gamma"/>
    <property type="match status" value="1"/>
</dbReference>
<evidence type="ECO:0000256" key="4">
    <source>
        <dbReference type="ARBA" id="ARBA00022845"/>
    </source>
</evidence>
<feature type="compositionally biased region" description="Polar residues" evidence="6">
    <location>
        <begin position="948"/>
        <end position="966"/>
    </location>
</feature>
<reference evidence="9" key="1">
    <citation type="submission" date="2022-07" db="EMBL/GenBank/DDBJ databases">
        <authorList>
            <person name="Trinca V."/>
            <person name="Uliana J.V.C."/>
            <person name="Torres T.T."/>
            <person name="Ward R.J."/>
            <person name="Monesi N."/>
        </authorList>
    </citation>
    <scope>NUCLEOTIDE SEQUENCE</scope>
    <source>
        <strain evidence="9">HSMRA1968</strain>
        <tissue evidence="9">Whole embryos</tissue>
    </source>
</reference>
<dbReference type="GO" id="GO:0003729">
    <property type="term" value="F:mRNA binding"/>
    <property type="evidence" value="ECO:0007669"/>
    <property type="project" value="TreeGrafter"/>
</dbReference>
<evidence type="ECO:0000256" key="1">
    <source>
        <dbReference type="ARBA" id="ARBA00005775"/>
    </source>
</evidence>
<keyword evidence="4" id="KW-0810">Translation regulation</keyword>
<dbReference type="PROSITE" id="PS51363">
    <property type="entry name" value="W2"/>
    <property type="match status" value="1"/>
</dbReference>
<keyword evidence="5" id="KW-0648">Protein biosynthesis</keyword>
<dbReference type="InterPro" id="IPR049485">
    <property type="entry name" value="eIF4G1-like_eIF4E-bd"/>
</dbReference>
<organism evidence="9 10">
    <name type="scientific">Pseudolycoriella hygida</name>
    <dbReference type="NCBI Taxonomy" id="35572"/>
    <lineage>
        <taxon>Eukaryota</taxon>
        <taxon>Metazoa</taxon>
        <taxon>Ecdysozoa</taxon>
        <taxon>Arthropoda</taxon>
        <taxon>Hexapoda</taxon>
        <taxon>Insecta</taxon>
        <taxon>Pterygota</taxon>
        <taxon>Neoptera</taxon>
        <taxon>Endopterygota</taxon>
        <taxon>Diptera</taxon>
        <taxon>Nematocera</taxon>
        <taxon>Sciaroidea</taxon>
        <taxon>Sciaridae</taxon>
        <taxon>Pseudolycoriella</taxon>
    </lineage>
</organism>
<dbReference type="Gene3D" id="1.25.40.180">
    <property type="match status" value="3"/>
</dbReference>
<dbReference type="SMART" id="SM00543">
    <property type="entry name" value="MIF4G"/>
    <property type="match status" value="1"/>
</dbReference>
<evidence type="ECO:0000313" key="10">
    <source>
        <dbReference type="Proteomes" id="UP001151699"/>
    </source>
</evidence>
<dbReference type="InterPro" id="IPR003890">
    <property type="entry name" value="MIF4G-like_typ-3"/>
</dbReference>
<feature type="region of interest" description="Disordered" evidence="6">
    <location>
        <begin position="948"/>
        <end position="1063"/>
    </location>
</feature>
<sequence length="1421" mass="160659">QFVYINETIIAIMSTNKNPAILHTNQQEQQYNNQLFHQQHAFMQRSVEGVGYQISPHTYQPPAGTQPMPLQPNPIRSNPQQQQPPQQDVKMQHPLTQHNVHNATHRYNMSNQSYRSSQQQPQMQAQFIAGVPTTAFYAIQNRPFLNQALQSNPSNLVPTATPPPLQQPIISQMPGPAVPINQSKNRSRAVKIINPDTKEEVKVGNDELAATSNDESKLIHMEKHYETETSYMTEYNPYVDAQTPVVSAMSDGPSVEISHKQKVKKKVIEVVEDRQQVPIERVDDEFNGTVAASVLQTSAVEFQPSKPPPMVIQPREQIQKEEIMNVAPVDETLTNQNHIEELPVDYVSAGMAGQEIEHIEPELESQAEPVIPSSTDETDKSVDVMVSEEIEYNTEMAPDAKLASTPNVDEITEGIEDMSYDSISSEDNISKDKIDEPQAQPEPKANPMAVIANQRINSLANTGFGNAIMEELKTAQQSAQLAQQATQQSAQQQQLDVPIKRAASKSQTLLQYEQGQWSPSNADGKKFYNRDQMLALRTHPAAQTEPASLLSAIRAPPKYTQQPVSGYNKQVQRQGSGFGKRPSQNSQQSAMGNPNKNSKCGMIHVSLSLNEDVKLNETENAWKPSFISKDANDTASNDVLYKRVRGILNKLTPEKFDTLLEQIKSFNIDTAERLNGVIELVFEKAIDEPNFSVAYAQLCHKLSEKCFVVDADAKQAKFKKTLITKCQNEFQNHVIVEEAKVAEKLQPFIQKIEETTDPDRKAECQANYEEEERKLRRRSVGTVRFIGELFKMGMLTSNIMMNCVSSLLDRNSEDKLECLCKLLTTIGAKLEDKKNAASLAEYFKQMREIVEKKNQNTKISSRVRFMIQDVIDLRKNNWVPRRETANPKKMGQIQKEADAEQSNRGGMANEDGWMTPSTKSRSLIDPSKIKLKSIDDSTTLGAAAQFKWSGSSNTQPATTQTTNSFSILEGTRSGSMGGNKDIYSKGSMERDRYDSRGGNASRSGSQHSSRESSAARSSYSMKPMPSRVASQSMTMMPSVTRPSERPQQQPVVQRERDEPDEERTNRIKVIANELLLYHNRGEIKLESCHLDADIEPEPEKYRWAIVREMYNACVDMHQLRSADRVFAGQAISSWINRKLITIDDNLRALKEFLEPALDLVCDIPMLWVYVAEFITPIIKNNSLSLIQIRSVCPEEYAMEQLLQNLIPYATTEHGPQFVRNLFKECKWSDLMSERNVPQFISKNKFEFVNDSTVSVQRTSTAATNIDLIQQRVKEFLREGADIEHIQEFITVNLAQVDKEFIRALSTVVAEIIMEDMQHKSAEKKHTVAVLLLSKYIDENEEMQLQCLNAILLLMIKLEHPKDALRTIFSRLYDDYVVSKNVFEMWRDSKEMLEGKGVVAKNLFRFFDLLKKDGSSGEEDNN</sequence>
<dbReference type="PANTHER" id="PTHR23253:SF78">
    <property type="entry name" value="EUKARYOTIC TRANSLATION INITIATION FACTOR 4G1, ISOFORM B-RELATED"/>
    <property type="match status" value="1"/>
</dbReference>
<feature type="compositionally biased region" description="Basic and acidic residues" evidence="6">
    <location>
        <begin position="1053"/>
        <end position="1063"/>
    </location>
</feature>
<dbReference type="PROSITE" id="PS51366">
    <property type="entry name" value="MI"/>
    <property type="match status" value="1"/>
</dbReference>
<dbReference type="GO" id="GO:0016281">
    <property type="term" value="C:eukaryotic translation initiation factor 4F complex"/>
    <property type="evidence" value="ECO:0007669"/>
    <property type="project" value="TreeGrafter"/>
</dbReference>
<dbReference type="GO" id="GO:0003743">
    <property type="term" value="F:translation initiation factor activity"/>
    <property type="evidence" value="ECO:0007669"/>
    <property type="project" value="UniProtKB-KW"/>
</dbReference>
<evidence type="ECO:0000256" key="5">
    <source>
        <dbReference type="ARBA" id="ARBA00022917"/>
    </source>
</evidence>
<dbReference type="Pfam" id="PF21140">
    <property type="entry name" value="eIF4G1-like_eIF4E-bd"/>
    <property type="match status" value="1"/>
</dbReference>
<feature type="compositionally biased region" description="Polar residues" evidence="6">
    <location>
        <begin position="582"/>
        <end position="597"/>
    </location>
</feature>